<protein>
    <submittedName>
        <fullName evidence="2">Anti-sigma factor antagonist</fullName>
    </submittedName>
</protein>
<dbReference type="EMBL" id="SDHZ01000003">
    <property type="protein sequence ID" value="RXK81805.1"/>
    <property type="molecule type" value="Genomic_DNA"/>
</dbReference>
<dbReference type="CDD" id="cd07043">
    <property type="entry name" value="STAS_anti-anti-sigma_factors"/>
    <property type="match status" value="1"/>
</dbReference>
<organism evidence="2 3">
    <name type="scientific">Filimonas effusa</name>
    <dbReference type="NCBI Taxonomy" id="2508721"/>
    <lineage>
        <taxon>Bacteria</taxon>
        <taxon>Pseudomonadati</taxon>
        <taxon>Bacteroidota</taxon>
        <taxon>Chitinophagia</taxon>
        <taxon>Chitinophagales</taxon>
        <taxon>Chitinophagaceae</taxon>
        <taxon>Filimonas</taxon>
    </lineage>
</organism>
<keyword evidence="3" id="KW-1185">Reference proteome</keyword>
<proteinExistence type="predicted"/>
<dbReference type="PROSITE" id="PS50801">
    <property type="entry name" value="STAS"/>
    <property type="match status" value="1"/>
</dbReference>
<dbReference type="RefSeq" id="WP_129005202.1">
    <property type="nucleotide sequence ID" value="NZ_SDHZ01000003.1"/>
</dbReference>
<accession>A0A4Q1D1R6</accession>
<reference evidence="2 3" key="1">
    <citation type="submission" date="2019-01" db="EMBL/GenBank/DDBJ databases">
        <title>Filimonas sp. strain TTM-71.</title>
        <authorList>
            <person name="Chen W.-M."/>
        </authorList>
    </citation>
    <scope>NUCLEOTIDE SEQUENCE [LARGE SCALE GENOMIC DNA]</scope>
    <source>
        <strain evidence="2 3">TTM-71</strain>
    </source>
</reference>
<dbReference type="Gene3D" id="3.30.750.24">
    <property type="entry name" value="STAS domain"/>
    <property type="match status" value="1"/>
</dbReference>
<dbReference type="PANTHER" id="PTHR33495:SF2">
    <property type="entry name" value="ANTI-SIGMA FACTOR ANTAGONIST TM_1081-RELATED"/>
    <property type="match status" value="1"/>
</dbReference>
<comment type="caution">
    <text evidence="2">The sequence shown here is derived from an EMBL/GenBank/DDBJ whole genome shotgun (WGS) entry which is preliminary data.</text>
</comment>
<gene>
    <name evidence="2" type="ORF">ESB13_18610</name>
</gene>
<evidence type="ECO:0000313" key="2">
    <source>
        <dbReference type="EMBL" id="RXK81805.1"/>
    </source>
</evidence>
<dbReference type="SUPFAM" id="SSF52091">
    <property type="entry name" value="SpoIIaa-like"/>
    <property type="match status" value="1"/>
</dbReference>
<dbReference type="OrthoDB" id="9796076at2"/>
<evidence type="ECO:0000313" key="3">
    <source>
        <dbReference type="Proteomes" id="UP000290545"/>
    </source>
</evidence>
<sequence>MILSSEERNGYLLATIELAEASLDKADAFRDEVSQLLDAGHKRVVISFEKVTYIDSSFLGALVASLKYAISKQADISLVSLQKDIYNLMHLIRIDKVFSIYNNIDEAVLKSEK</sequence>
<dbReference type="GO" id="GO:0043856">
    <property type="term" value="F:anti-sigma factor antagonist activity"/>
    <property type="evidence" value="ECO:0007669"/>
    <property type="project" value="TreeGrafter"/>
</dbReference>
<name>A0A4Q1D1R6_9BACT</name>
<dbReference type="AlphaFoldDB" id="A0A4Q1D1R6"/>
<dbReference type="InterPro" id="IPR002645">
    <property type="entry name" value="STAS_dom"/>
</dbReference>
<evidence type="ECO:0000259" key="1">
    <source>
        <dbReference type="PROSITE" id="PS50801"/>
    </source>
</evidence>
<dbReference type="InterPro" id="IPR036513">
    <property type="entry name" value="STAS_dom_sf"/>
</dbReference>
<dbReference type="Proteomes" id="UP000290545">
    <property type="component" value="Unassembled WGS sequence"/>
</dbReference>
<dbReference type="PANTHER" id="PTHR33495">
    <property type="entry name" value="ANTI-SIGMA FACTOR ANTAGONIST TM_1081-RELATED-RELATED"/>
    <property type="match status" value="1"/>
</dbReference>
<feature type="domain" description="STAS" evidence="1">
    <location>
        <begin position="26"/>
        <end position="111"/>
    </location>
</feature>
<dbReference type="Pfam" id="PF01740">
    <property type="entry name" value="STAS"/>
    <property type="match status" value="1"/>
</dbReference>